<gene>
    <name evidence="1" type="ORF">C6A27_01145</name>
</gene>
<dbReference type="RefSeq" id="WP_106383810.1">
    <property type="nucleotide sequence ID" value="NZ_PVSZ01000002.1"/>
</dbReference>
<comment type="caution">
    <text evidence="1">The sequence shown here is derived from an EMBL/GenBank/DDBJ whole genome shotgun (WGS) entry which is preliminary data.</text>
</comment>
<evidence type="ECO:0000313" key="2">
    <source>
        <dbReference type="Proteomes" id="UP000238573"/>
    </source>
</evidence>
<accession>A0A2T0G9E5</accession>
<dbReference type="SUPFAM" id="SSF52935">
    <property type="entry name" value="PK C-terminal domain-like"/>
    <property type="match status" value="1"/>
</dbReference>
<dbReference type="Proteomes" id="UP000238573">
    <property type="component" value="Unassembled WGS sequence"/>
</dbReference>
<sequence length="184" mass="20597">MTNYNIKDIDELFHFSKKYAVDNDISNIIIFAKKVENVLKLSQLLSETNINLIVTTFPNNQVLYIENEDGDIDEVIPEILSEENRQILTKNNIPLISSTLPLDPVVIPGTNYNPYTIISQTLSLFGLGTDLAVQSALMSVDNGFIKPSERVLSLTSSIAVDLQTTNSRFVFHPEKGVKILEILK</sequence>
<protein>
    <submittedName>
        <fullName evidence="1">Uncharacterized protein</fullName>
    </submittedName>
</protein>
<evidence type="ECO:0000313" key="1">
    <source>
        <dbReference type="EMBL" id="PRT72682.1"/>
    </source>
</evidence>
<dbReference type="Gene3D" id="3.40.1380.20">
    <property type="entry name" value="Pyruvate kinase, C-terminal domain"/>
    <property type="match status" value="1"/>
</dbReference>
<dbReference type="EMBL" id="PVSZ01000002">
    <property type="protein sequence ID" value="PRT72682.1"/>
    <property type="molecule type" value="Genomic_DNA"/>
</dbReference>
<proteinExistence type="predicted"/>
<reference evidence="1 2" key="1">
    <citation type="journal article" date="1993" name="J. Dent. Res.">
        <title>The isolation and characterization of milleri group streptococci from dental periapical abscesses.</title>
        <authorList>
            <person name="Fisher L.E."/>
            <person name="Russell R.R."/>
        </authorList>
    </citation>
    <scope>NUCLEOTIDE SEQUENCE [LARGE SCALE GENOMIC DNA]</scope>
    <source>
        <strain evidence="1 2">OUP21</strain>
    </source>
</reference>
<dbReference type="AlphaFoldDB" id="A0A2T0G9E5"/>
<organism evidence="1 2">
    <name type="scientific">Streptococcus anginosus</name>
    <dbReference type="NCBI Taxonomy" id="1328"/>
    <lineage>
        <taxon>Bacteria</taxon>
        <taxon>Bacillati</taxon>
        <taxon>Bacillota</taxon>
        <taxon>Bacilli</taxon>
        <taxon>Lactobacillales</taxon>
        <taxon>Streptococcaceae</taxon>
        <taxon>Streptococcus</taxon>
        <taxon>Streptococcus anginosus group</taxon>
    </lineage>
</organism>
<name>A0A2T0G9E5_STRAP</name>
<dbReference type="InterPro" id="IPR036918">
    <property type="entry name" value="Pyrv_Knase_C_sf"/>
</dbReference>